<dbReference type="Pfam" id="PF00711">
    <property type="entry name" value="Defensin_beta"/>
    <property type="match status" value="1"/>
</dbReference>
<evidence type="ECO:0000313" key="4">
    <source>
        <dbReference type="Proteomes" id="UP000694393"/>
    </source>
</evidence>
<reference evidence="3" key="2">
    <citation type="submission" date="2025-09" db="UniProtKB">
        <authorList>
            <consortium name="Ensembl"/>
        </authorList>
    </citation>
    <scope>IDENTIFICATION</scope>
</reference>
<dbReference type="Proteomes" id="UP000694393">
    <property type="component" value="Unplaced"/>
</dbReference>
<dbReference type="InterPro" id="IPR001855">
    <property type="entry name" value="Defensin_beta-like"/>
</dbReference>
<feature type="chain" id="PRO_5034583387" description="Beta-defensin-like domain-containing protein" evidence="1">
    <location>
        <begin position="22"/>
        <end position="72"/>
    </location>
</feature>
<keyword evidence="4" id="KW-1185">Reference proteome</keyword>
<keyword evidence="1" id="KW-0732">Signal</keyword>
<reference evidence="3" key="1">
    <citation type="submission" date="2025-08" db="UniProtKB">
        <authorList>
            <consortium name="Ensembl"/>
        </authorList>
    </citation>
    <scope>IDENTIFICATION</scope>
</reference>
<dbReference type="GO" id="GO:0005576">
    <property type="term" value="C:extracellular region"/>
    <property type="evidence" value="ECO:0007669"/>
    <property type="project" value="InterPro"/>
</dbReference>
<protein>
    <recommendedName>
        <fullName evidence="2">Beta-defensin-like domain-containing protein</fullName>
    </recommendedName>
</protein>
<accession>A0A8C8RSY9</accession>
<evidence type="ECO:0000313" key="3">
    <source>
        <dbReference type="Ensembl" id="ENSPCEP00000009608.1"/>
    </source>
</evidence>
<feature type="domain" description="Beta-defensin-like" evidence="2">
    <location>
        <begin position="27"/>
        <end position="58"/>
    </location>
</feature>
<dbReference type="Ensembl" id="ENSPCET00000009937.1">
    <property type="protein sequence ID" value="ENSPCEP00000009608.1"/>
    <property type="gene ID" value="ENSPCEG00000007654.1"/>
</dbReference>
<proteinExistence type="predicted"/>
<organism evidence="3 4">
    <name type="scientific">Pelusios castaneus</name>
    <name type="common">West African mud turtle</name>
    <dbReference type="NCBI Taxonomy" id="367368"/>
    <lineage>
        <taxon>Eukaryota</taxon>
        <taxon>Metazoa</taxon>
        <taxon>Chordata</taxon>
        <taxon>Craniata</taxon>
        <taxon>Vertebrata</taxon>
        <taxon>Euteleostomi</taxon>
        <taxon>Archelosauria</taxon>
        <taxon>Testudinata</taxon>
        <taxon>Testudines</taxon>
        <taxon>Pleurodira</taxon>
        <taxon>Pelomedusidae</taxon>
        <taxon>Pelusios</taxon>
    </lineage>
</organism>
<dbReference type="Gene3D" id="3.10.360.10">
    <property type="entry name" value="Antimicrobial Peptide, Beta-defensin 2, Chain A"/>
    <property type="match status" value="1"/>
</dbReference>
<name>A0A8C8RSY9_9SAUR</name>
<feature type="signal peptide" evidence="1">
    <location>
        <begin position="1"/>
        <end position="21"/>
    </location>
</feature>
<dbReference type="SUPFAM" id="SSF57392">
    <property type="entry name" value="Defensin-like"/>
    <property type="match status" value="1"/>
</dbReference>
<sequence length="72" mass="8151">YRNNNTLVSLTLFVFAGFTQGPNGIRQCYREGGFCFPAICPILTRRIGRCRFGFPCCRKRVSSGFHKADITL</sequence>
<evidence type="ECO:0000256" key="1">
    <source>
        <dbReference type="SAM" id="SignalP"/>
    </source>
</evidence>
<dbReference type="AlphaFoldDB" id="A0A8C8RSY9"/>
<evidence type="ECO:0000259" key="2">
    <source>
        <dbReference type="Pfam" id="PF00711"/>
    </source>
</evidence>
<dbReference type="GO" id="GO:0006952">
    <property type="term" value="P:defense response"/>
    <property type="evidence" value="ECO:0007669"/>
    <property type="project" value="InterPro"/>
</dbReference>